<comment type="similarity">
    <text evidence="1">In the C-terminal section; belongs to the class-I pyridoxal-phosphate-dependent aminotransferase family.</text>
</comment>
<evidence type="ECO:0000313" key="8">
    <source>
        <dbReference type="Proteomes" id="UP000245647"/>
    </source>
</evidence>
<evidence type="ECO:0000259" key="6">
    <source>
        <dbReference type="PROSITE" id="PS50949"/>
    </source>
</evidence>
<comment type="caution">
    <text evidence="7">The sequence shown here is derived from an EMBL/GenBank/DDBJ whole genome shotgun (WGS) entry which is preliminary data.</text>
</comment>
<evidence type="ECO:0000313" key="7">
    <source>
        <dbReference type="EMBL" id="PWG81944.1"/>
    </source>
</evidence>
<dbReference type="CDD" id="cd07377">
    <property type="entry name" value="WHTH_GntR"/>
    <property type="match status" value="1"/>
</dbReference>
<dbReference type="GO" id="GO:0003700">
    <property type="term" value="F:DNA-binding transcription factor activity"/>
    <property type="evidence" value="ECO:0007669"/>
    <property type="project" value="InterPro"/>
</dbReference>
<name>A0A2U2PKZ1_9SPHI</name>
<keyword evidence="5" id="KW-0804">Transcription</keyword>
<dbReference type="Pfam" id="PF00155">
    <property type="entry name" value="Aminotran_1_2"/>
    <property type="match status" value="1"/>
</dbReference>
<protein>
    <submittedName>
        <fullName evidence="7">GntR family transcriptional regulator</fullName>
    </submittedName>
</protein>
<feature type="domain" description="HTH gntR-type" evidence="6">
    <location>
        <begin position="20"/>
        <end position="88"/>
    </location>
</feature>
<evidence type="ECO:0000256" key="3">
    <source>
        <dbReference type="ARBA" id="ARBA00023015"/>
    </source>
</evidence>
<dbReference type="GO" id="GO:0003677">
    <property type="term" value="F:DNA binding"/>
    <property type="evidence" value="ECO:0007669"/>
    <property type="project" value="UniProtKB-KW"/>
</dbReference>
<dbReference type="EMBL" id="QEAS01000002">
    <property type="protein sequence ID" value="PWG81944.1"/>
    <property type="molecule type" value="Genomic_DNA"/>
</dbReference>
<organism evidence="7 8">
    <name type="scientific">Pararcticibacter amylolyticus</name>
    <dbReference type="NCBI Taxonomy" id="2173175"/>
    <lineage>
        <taxon>Bacteria</taxon>
        <taxon>Pseudomonadati</taxon>
        <taxon>Bacteroidota</taxon>
        <taxon>Sphingobacteriia</taxon>
        <taxon>Sphingobacteriales</taxon>
        <taxon>Sphingobacteriaceae</taxon>
        <taxon>Pararcticibacter</taxon>
    </lineage>
</organism>
<evidence type="ECO:0000256" key="5">
    <source>
        <dbReference type="ARBA" id="ARBA00023163"/>
    </source>
</evidence>
<keyword evidence="4" id="KW-0238">DNA-binding</keyword>
<evidence type="ECO:0000256" key="4">
    <source>
        <dbReference type="ARBA" id="ARBA00023125"/>
    </source>
</evidence>
<dbReference type="GO" id="GO:0030170">
    <property type="term" value="F:pyridoxal phosphate binding"/>
    <property type="evidence" value="ECO:0007669"/>
    <property type="project" value="InterPro"/>
</dbReference>
<dbReference type="PANTHER" id="PTHR46577">
    <property type="entry name" value="HTH-TYPE TRANSCRIPTIONAL REGULATORY PROTEIN GABR"/>
    <property type="match status" value="1"/>
</dbReference>
<dbReference type="AlphaFoldDB" id="A0A2U2PKZ1"/>
<dbReference type="InterPro" id="IPR015421">
    <property type="entry name" value="PyrdxlP-dep_Trfase_major"/>
</dbReference>
<dbReference type="PANTHER" id="PTHR46577:SF1">
    <property type="entry name" value="HTH-TYPE TRANSCRIPTIONAL REGULATORY PROTEIN GABR"/>
    <property type="match status" value="1"/>
</dbReference>
<dbReference type="CDD" id="cd00609">
    <property type="entry name" value="AAT_like"/>
    <property type="match status" value="1"/>
</dbReference>
<dbReference type="PROSITE" id="PS50949">
    <property type="entry name" value="HTH_GNTR"/>
    <property type="match status" value="1"/>
</dbReference>
<keyword evidence="2" id="KW-0663">Pyridoxal phosphate</keyword>
<evidence type="ECO:0000256" key="2">
    <source>
        <dbReference type="ARBA" id="ARBA00022898"/>
    </source>
</evidence>
<dbReference type="InterPro" id="IPR036388">
    <property type="entry name" value="WH-like_DNA-bd_sf"/>
</dbReference>
<dbReference type="InterPro" id="IPR036390">
    <property type="entry name" value="WH_DNA-bd_sf"/>
</dbReference>
<dbReference type="InterPro" id="IPR015424">
    <property type="entry name" value="PyrdxlP-dep_Trfase"/>
</dbReference>
<dbReference type="Gene3D" id="1.10.10.10">
    <property type="entry name" value="Winged helix-like DNA-binding domain superfamily/Winged helix DNA-binding domain"/>
    <property type="match status" value="1"/>
</dbReference>
<dbReference type="SMART" id="SM00345">
    <property type="entry name" value="HTH_GNTR"/>
    <property type="match status" value="1"/>
</dbReference>
<dbReference type="SUPFAM" id="SSF53383">
    <property type="entry name" value="PLP-dependent transferases"/>
    <property type="match status" value="1"/>
</dbReference>
<dbReference type="OrthoDB" id="594134at2"/>
<keyword evidence="3" id="KW-0805">Transcription regulation</keyword>
<proteinExistence type="inferred from homology"/>
<keyword evidence="8" id="KW-1185">Reference proteome</keyword>
<dbReference type="Gene3D" id="3.40.640.10">
    <property type="entry name" value="Type I PLP-dependent aspartate aminotransferase-like (Major domain)"/>
    <property type="match status" value="1"/>
</dbReference>
<gene>
    <name evidence="7" type="ORF">DDR33_02630</name>
</gene>
<dbReference type="InterPro" id="IPR051446">
    <property type="entry name" value="HTH_trans_reg/aminotransferase"/>
</dbReference>
<dbReference type="InterPro" id="IPR000524">
    <property type="entry name" value="Tscrpt_reg_HTH_GntR"/>
</dbReference>
<sequence length="488" mass="54683">MSIHTLPFGNLIEIDRNSALPVFRQVANGLICLIRNGKIRPGYQLPPSRLMASELKLNRTTIVAAYDELSAQGWLEVTERRGVFVSKRLPGVSPRSFQADTEEEGLPGPSFYRRITERPPVSPELKPFDLMINDGYPDQRIAPLGAIFNHYKTLANRAYLHGQLMYGNAGSLSLRRELAVFLSQTRALNIQAENVLVTHGAQLAIFTAASMIIKPGSTVIVAELNYVLAGKLFEHLGARLIKVKVDEEGIDVDAVEEICKKSRPALLYVIPHHHHPTTVTLSAGRRVKLLEIIRRYQLPVIEDDYDYDFHYDNSPILPLASADHNGLVMYVGSISKTLAPTIRLGYLIGGSDFIWQASRLKQLAEIRGDVLFEESVAQLFNTGDMQRHIRRSVKIYKQRRDQFCDSLKSLGSDFARFVSPQGGMAVWVTFPEGYSLPQLSKRLAGKGIYMNEGSLYRYSPDINGARLGFASLNPDEMSKFFEGFRLSL</sequence>
<dbReference type="InterPro" id="IPR004839">
    <property type="entry name" value="Aminotransferase_I/II_large"/>
</dbReference>
<dbReference type="SUPFAM" id="SSF46785">
    <property type="entry name" value="Winged helix' DNA-binding domain"/>
    <property type="match status" value="1"/>
</dbReference>
<dbReference type="Proteomes" id="UP000245647">
    <property type="component" value="Unassembled WGS sequence"/>
</dbReference>
<dbReference type="Pfam" id="PF00392">
    <property type="entry name" value="GntR"/>
    <property type="match status" value="1"/>
</dbReference>
<accession>A0A2U2PKZ1</accession>
<dbReference type="RefSeq" id="WP_109414222.1">
    <property type="nucleotide sequence ID" value="NZ_QEAS01000002.1"/>
</dbReference>
<evidence type="ECO:0000256" key="1">
    <source>
        <dbReference type="ARBA" id="ARBA00005384"/>
    </source>
</evidence>
<reference evidence="7 8" key="1">
    <citation type="submission" date="2018-04" db="EMBL/GenBank/DDBJ databases">
        <title>Pedobacter chongqingensis sp. nov., isolated from a rottenly hemp rope.</title>
        <authorList>
            <person name="Cai Y."/>
        </authorList>
    </citation>
    <scope>NUCLEOTIDE SEQUENCE [LARGE SCALE GENOMIC DNA]</scope>
    <source>
        <strain evidence="7 8">FJ4-8</strain>
    </source>
</reference>